<evidence type="ECO:0000256" key="12">
    <source>
        <dbReference type="ARBA" id="ARBA00051721"/>
    </source>
</evidence>
<feature type="binding site" evidence="15">
    <location>
        <position position="299"/>
    </location>
    <ligand>
        <name>Mg(2+)</name>
        <dbReference type="ChEBI" id="CHEBI:18420"/>
        <label>2</label>
    </ligand>
</feature>
<dbReference type="PANTHER" id="PTHR14217">
    <property type="entry name" value="INOSITOL-TETRAKISPHOSPHATE 1-KINASE"/>
    <property type="match status" value="1"/>
</dbReference>
<keyword evidence="19" id="KW-1185">Reference proteome</keyword>
<feature type="domain" description="Inositol-tetrakisphosphate 1-kinase N-terminal" evidence="17">
    <location>
        <begin position="21"/>
        <end position="99"/>
    </location>
</feature>
<dbReference type="GO" id="GO:0052835">
    <property type="term" value="F:inositol-3,4,6-trisphosphate 1-kinase activity"/>
    <property type="evidence" value="ECO:0007669"/>
    <property type="project" value="UniProtKB-ARBA"/>
</dbReference>
<comment type="catalytic activity">
    <reaction evidence="9">
        <text>1D-myo-inositol 3,4,5,6-tetrakisphosphate + ATP = 1D-myo-inositol 1,3,4,5,6-pentakisphosphate + ADP + H(+)</text>
        <dbReference type="Rhea" id="RHEA:12452"/>
        <dbReference type="ChEBI" id="CHEBI:15378"/>
        <dbReference type="ChEBI" id="CHEBI:30616"/>
        <dbReference type="ChEBI" id="CHEBI:57539"/>
        <dbReference type="ChEBI" id="CHEBI:57733"/>
        <dbReference type="ChEBI" id="CHEBI:456216"/>
        <dbReference type="EC" id="2.7.1.134"/>
    </reaction>
    <physiologicalReaction direction="left-to-right" evidence="9">
        <dbReference type="Rhea" id="RHEA:12453"/>
    </physiologicalReaction>
    <physiologicalReaction direction="right-to-left" evidence="9">
        <dbReference type="Rhea" id="RHEA:12454"/>
    </physiologicalReaction>
</comment>
<evidence type="ECO:0000259" key="17">
    <source>
        <dbReference type="Pfam" id="PF17927"/>
    </source>
</evidence>
<feature type="binding site" evidence="14">
    <location>
        <position position="303"/>
    </location>
    <ligand>
        <name>1D-myo-inositol 1,3,4-trisphosphate</name>
        <dbReference type="ChEBI" id="CHEBI:58414"/>
    </ligand>
</feature>
<comment type="function">
    <text evidence="13">Kinase that can phosphorylate various inositol polyphosphate such as Ins(3,4,5,6)P4 or Ins(1,3,4)P3.</text>
</comment>
<feature type="domain" description="Inositol 1,3,4-trisphosphate 5/6-kinase ATP-grasp" evidence="16">
    <location>
        <begin position="119"/>
        <end position="320"/>
    </location>
</feature>
<evidence type="ECO:0000256" key="6">
    <source>
        <dbReference type="ARBA" id="ARBA00022777"/>
    </source>
</evidence>
<keyword evidence="7 13" id="KW-0067">ATP-binding</keyword>
<keyword evidence="4 13" id="KW-0479">Metal-binding</keyword>
<reference evidence="18" key="1">
    <citation type="submission" date="2022-07" db="EMBL/GenBank/DDBJ databases">
        <authorList>
            <person name="Macas J."/>
            <person name="Novak P."/>
            <person name="Neumann P."/>
        </authorList>
    </citation>
    <scope>NUCLEOTIDE SEQUENCE</scope>
</reference>
<accession>A0A9P0YP33</accession>
<evidence type="ECO:0000256" key="3">
    <source>
        <dbReference type="ARBA" id="ARBA00022679"/>
    </source>
</evidence>
<evidence type="ECO:0000256" key="5">
    <source>
        <dbReference type="ARBA" id="ARBA00022741"/>
    </source>
</evidence>
<evidence type="ECO:0000256" key="15">
    <source>
        <dbReference type="PIRSR" id="PIRSR038186-2"/>
    </source>
</evidence>
<protein>
    <recommendedName>
        <fullName evidence="13">Inositol-tetrakisphosphate 1-kinase</fullName>
        <ecNumber evidence="13">2.7.1.134</ecNumber>
    </recommendedName>
</protein>
<dbReference type="InterPro" id="IPR041429">
    <property type="entry name" value="ITPK1_N"/>
</dbReference>
<feature type="binding site" evidence="14">
    <location>
        <position position="70"/>
    </location>
    <ligand>
        <name>1D-myo-inositol 1,3,4-trisphosphate</name>
        <dbReference type="ChEBI" id="CHEBI:58414"/>
    </ligand>
</feature>
<dbReference type="Proteomes" id="UP001152484">
    <property type="component" value="Unassembled WGS sequence"/>
</dbReference>
<comment type="subunit">
    <text evidence="2 13">Monomer.</text>
</comment>
<evidence type="ECO:0000256" key="13">
    <source>
        <dbReference type="PIRNR" id="PIRNR038186"/>
    </source>
</evidence>
<feature type="binding site" evidence="14">
    <location>
        <begin position="187"/>
        <end position="198"/>
    </location>
    <ligand>
        <name>ATP</name>
        <dbReference type="ChEBI" id="CHEBI:30616"/>
    </ligand>
</feature>
<evidence type="ECO:0000256" key="2">
    <source>
        <dbReference type="ARBA" id="ARBA00011245"/>
    </source>
</evidence>
<evidence type="ECO:0000256" key="9">
    <source>
        <dbReference type="ARBA" id="ARBA00033645"/>
    </source>
</evidence>
<dbReference type="Gene3D" id="3.30.470.20">
    <property type="entry name" value="ATP-grasp fold, B domain"/>
    <property type="match status" value="1"/>
</dbReference>
<proteinExistence type="inferred from homology"/>
<feature type="binding site" evidence="15">
    <location>
        <position position="297"/>
    </location>
    <ligand>
        <name>Mg(2+)</name>
        <dbReference type="ChEBI" id="CHEBI:18420"/>
        <label>2</label>
    </ligand>
</feature>
<dbReference type="AlphaFoldDB" id="A0A9P0YP33"/>
<dbReference type="InterPro" id="IPR008656">
    <property type="entry name" value="Inositol_tetrakis-P_1-kinase"/>
</dbReference>
<evidence type="ECO:0000256" key="10">
    <source>
        <dbReference type="ARBA" id="ARBA00051312"/>
    </source>
</evidence>
<evidence type="ECO:0000313" key="19">
    <source>
        <dbReference type="Proteomes" id="UP001152484"/>
    </source>
</evidence>
<dbReference type="Pfam" id="PF05770">
    <property type="entry name" value="Ins134_P3_kin"/>
    <property type="match status" value="1"/>
</dbReference>
<evidence type="ECO:0000256" key="1">
    <source>
        <dbReference type="ARBA" id="ARBA00009601"/>
    </source>
</evidence>
<dbReference type="SUPFAM" id="SSF56059">
    <property type="entry name" value="Glutathione synthetase ATP-binding domain-like"/>
    <property type="match status" value="1"/>
</dbReference>
<evidence type="ECO:0000256" key="4">
    <source>
        <dbReference type="ARBA" id="ARBA00022723"/>
    </source>
</evidence>
<dbReference type="EMBL" id="CAMAPE010000005">
    <property type="protein sequence ID" value="CAH9070201.1"/>
    <property type="molecule type" value="Genomic_DNA"/>
</dbReference>
<comment type="cofactor">
    <cofactor evidence="13 15">
        <name>Mg(2+)</name>
        <dbReference type="ChEBI" id="CHEBI:18420"/>
    </cofactor>
    <text evidence="13 15">Binds 2 magnesium ions per subunit.</text>
</comment>
<comment type="catalytic activity">
    <reaction evidence="12">
        <text>1D-myo-inositol 3,4,6-trisphosphate + ATP = 1D-myo-inositol 1,3,4,6-tetrakisphosphate + ADP + H(+)</text>
        <dbReference type="Rhea" id="RHEA:70287"/>
        <dbReference type="ChEBI" id="CHEBI:15378"/>
        <dbReference type="ChEBI" id="CHEBI:30616"/>
        <dbReference type="ChEBI" id="CHEBI:57660"/>
        <dbReference type="ChEBI" id="CHEBI:189099"/>
        <dbReference type="ChEBI" id="CHEBI:456216"/>
    </reaction>
    <physiologicalReaction direction="left-to-right" evidence="12">
        <dbReference type="Rhea" id="RHEA:70288"/>
    </physiologicalReaction>
</comment>
<comment type="catalytic activity">
    <reaction evidence="11">
        <text>1D-myo-inositol 1,3,4-trisphosphate + ATP = 1D-myo-inositol 1,3,4,6-tetrakisphosphate + ADP + H(+)</text>
        <dbReference type="Rhea" id="RHEA:20940"/>
        <dbReference type="ChEBI" id="CHEBI:15378"/>
        <dbReference type="ChEBI" id="CHEBI:30616"/>
        <dbReference type="ChEBI" id="CHEBI:57660"/>
        <dbReference type="ChEBI" id="CHEBI:58414"/>
        <dbReference type="ChEBI" id="CHEBI:456216"/>
        <dbReference type="EC" id="2.7.1.159"/>
    </reaction>
    <physiologicalReaction direction="left-to-right" evidence="11">
        <dbReference type="Rhea" id="RHEA:20941"/>
    </physiologicalReaction>
</comment>
<gene>
    <name evidence="18" type="ORF">CEURO_LOCUS3564</name>
</gene>
<organism evidence="18 19">
    <name type="scientific">Cuscuta europaea</name>
    <name type="common">European dodder</name>
    <dbReference type="NCBI Taxonomy" id="41803"/>
    <lineage>
        <taxon>Eukaryota</taxon>
        <taxon>Viridiplantae</taxon>
        <taxon>Streptophyta</taxon>
        <taxon>Embryophyta</taxon>
        <taxon>Tracheophyta</taxon>
        <taxon>Spermatophyta</taxon>
        <taxon>Magnoliopsida</taxon>
        <taxon>eudicotyledons</taxon>
        <taxon>Gunneridae</taxon>
        <taxon>Pentapetalae</taxon>
        <taxon>asterids</taxon>
        <taxon>lamiids</taxon>
        <taxon>Solanales</taxon>
        <taxon>Convolvulaceae</taxon>
        <taxon>Cuscuteae</taxon>
        <taxon>Cuscuta</taxon>
        <taxon>Cuscuta subgen. Cuscuta</taxon>
    </lineage>
</organism>
<dbReference type="EC" id="2.7.1.134" evidence="13"/>
<feature type="binding site" evidence="14">
    <location>
        <position position="166"/>
    </location>
    <ligand>
        <name>1D-myo-inositol 1,3,4-trisphosphate</name>
        <dbReference type="ChEBI" id="CHEBI:58414"/>
    </ligand>
</feature>
<dbReference type="PIRSF" id="PIRSF038186">
    <property type="entry name" value="ITPK"/>
    <property type="match status" value="1"/>
</dbReference>
<feature type="binding site" evidence="15">
    <location>
        <position position="297"/>
    </location>
    <ligand>
        <name>Mg(2+)</name>
        <dbReference type="ChEBI" id="CHEBI:18420"/>
        <label>1</label>
    </ligand>
</feature>
<feature type="binding site" evidence="15">
    <location>
        <position position="282"/>
    </location>
    <ligand>
        <name>Mg(2+)</name>
        <dbReference type="ChEBI" id="CHEBI:18420"/>
        <label>1</label>
    </ligand>
</feature>
<dbReference type="InterPro" id="IPR040464">
    <property type="entry name" value="InsP(3)kin_ATP-grasp"/>
</dbReference>
<dbReference type="GO" id="GO:0005737">
    <property type="term" value="C:cytoplasm"/>
    <property type="evidence" value="ECO:0007669"/>
    <property type="project" value="TreeGrafter"/>
</dbReference>
<dbReference type="GO" id="GO:0052726">
    <property type="term" value="F:inositol-1,3,4-trisphosphate 5-kinase activity"/>
    <property type="evidence" value="ECO:0007669"/>
    <property type="project" value="InterPro"/>
</dbReference>
<keyword evidence="8 13" id="KW-0460">Magnesium</keyword>
<evidence type="ECO:0000313" key="18">
    <source>
        <dbReference type="EMBL" id="CAH9070201.1"/>
    </source>
</evidence>
<dbReference type="GO" id="GO:0052725">
    <property type="term" value="F:inositol-1,3,4-trisphosphate 6-kinase activity"/>
    <property type="evidence" value="ECO:0007669"/>
    <property type="project" value="InterPro"/>
</dbReference>
<feature type="binding site" evidence="14">
    <location>
        <position position="213"/>
    </location>
    <ligand>
        <name>ATP</name>
        <dbReference type="ChEBI" id="CHEBI:30616"/>
    </ligand>
</feature>
<keyword evidence="3 13" id="KW-0808">Transferase</keyword>
<feature type="binding site" evidence="14">
    <location>
        <position position="299"/>
    </location>
    <ligand>
        <name>1D-myo-inositol 1,3,4-trisphosphate</name>
        <dbReference type="ChEBI" id="CHEBI:58414"/>
    </ligand>
</feature>
<feature type="binding site" evidence="14">
    <location>
        <position position="155"/>
    </location>
    <ligand>
        <name>ATP</name>
        <dbReference type="ChEBI" id="CHEBI:30616"/>
    </ligand>
</feature>
<dbReference type="GO" id="GO:0047325">
    <property type="term" value="F:inositol-3,4,5,6-tetrakisphosphate 1-kinase activity"/>
    <property type="evidence" value="ECO:0007669"/>
    <property type="project" value="UniProtKB-EC"/>
</dbReference>
<comment type="caution">
    <text evidence="18">The sequence shown here is derived from an EMBL/GenBank/DDBJ whole genome shotgun (WGS) entry which is preliminary data.</text>
</comment>
<dbReference type="GO" id="GO:0032957">
    <property type="term" value="P:inositol trisphosphate metabolic process"/>
    <property type="evidence" value="ECO:0007669"/>
    <property type="project" value="InterPro"/>
</dbReference>
<evidence type="ECO:0000256" key="11">
    <source>
        <dbReference type="ARBA" id="ARBA00051366"/>
    </source>
</evidence>
<dbReference type="PANTHER" id="PTHR14217:SF20">
    <property type="entry name" value="INOSITOL-TETRAKISPHOSPHATE 1-KINASE"/>
    <property type="match status" value="1"/>
</dbReference>
<dbReference type="FunFam" id="3.30.1490.220:FF:000002">
    <property type="entry name" value="Inositol-tetrakisphosphate 1-kinase"/>
    <property type="match status" value="1"/>
</dbReference>
<dbReference type="OrthoDB" id="25308at2759"/>
<evidence type="ECO:0000256" key="8">
    <source>
        <dbReference type="ARBA" id="ARBA00022842"/>
    </source>
</evidence>
<dbReference type="GO" id="GO:0005524">
    <property type="term" value="F:ATP binding"/>
    <property type="evidence" value="ECO:0007669"/>
    <property type="project" value="UniProtKB-KW"/>
</dbReference>
<feature type="binding site" evidence="14">
    <location>
        <position position="105"/>
    </location>
    <ligand>
        <name>ATP</name>
        <dbReference type="ChEBI" id="CHEBI:30616"/>
    </ligand>
</feature>
<feature type="binding site" evidence="14">
    <location>
        <position position="198"/>
    </location>
    <ligand>
        <name>1D-myo-inositol 1,3,4-trisphosphate</name>
        <dbReference type="ChEBI" id="CHEBI:58414"/>
    </ligand>
</feature>
<evidence type="ECO:0000256" key="7">
    <source>
        <dbReference type="ARBA" id="ARBA00022840"/>
    </source>
</evidence>
<feature type="binding site" evidence="14">
    <location>
        <position position="29"/>
    </location>
    <ligand>
        <name>1D-myo-inositol 1,3,4-trisphosphate</name>
        <dbReference type="ChEBI" id="CHEBI:58414"/>
    </ligand>
</feature>
<dbReference type="Pfam" id="PF17927">
    <property type="entry name" value="Ins134_P3_kin_N"/>
    <property type="match status" value="1"/>
</dbReference>
<keyword evidence="6 13" id="KW-0418">Kinase</keyword>
<comment type="similarity">
    <text evidence="1 13">Belongs to the ITPK1 family.</text>
</comment>
<name>A0A9P0YP33_CUSEU</name>
<dbReference type="GO" id="GO:0000287">
    <property type="term" value="F:magnesium ion binding"/>
    <property type="evidence" value="ECO:0007669"/>
    <property type="project" value="InterPro"/>
</dbReference>
<sequence length="329" mass="36861">MCDEFVAGERPEPLVGQRFCVGYALAPNKVQSFIKPSLVNHARQRGIDLVSIDLEKPLVEQGPFDCVIHKLYGEDWKKQLDDFSFQNPSTSIIDSPDAIERLRNRLSMLEVFNGLKVSSQSEVLGIPKQVCVPDDSESLYSAFHRAGLRFPVIAKPLIANGSADSHQMFFVFNEEGLKGLKPPVVLQEFVNHGGVLFKVYVAGKYVQCLKRSSLPDISGDNYSTTVNLFPFSQISNLTAQDKNDATFSRSIDDEIEMPPLSFVTEVANELRHALKLHLFNFDMIRDARVGNLYLVIDINYLPGFAKVPSYETILTDFFLDIAHQQIGKG</sequence>
<comment type="catalytic activity">
    <reaction evidence="10">
        <text>1D-myo-inositol 1,3,4-trisphosphate + ATP = 1D-myo-inositol 1,3,4,5-tetrakisphosphate + ADP + H(+)</text>
        <dbReference type="Rhea" id="RHEA:13253"/>
        <dbReference type="ChEBI" id="CHEBI:15378"/>
        <dbReference type="ChEBI" id="CHEBI:30616"/>
        <dbReference type="ChEBI" id="CHEBI:57895"/>
        <dbReference type="ChEBI" id="CHEBI:58414"/>
        <dbReference type="ChEBI" id="CHEBI:456216"/>
        <dbReference type="EC" id="2.7.1.159"/>
    </reaction>
    <physiologicalReaction direction="left-to-right" evidence="10">
        <dbReference type="Rhea" id="RHEA:13254"/>
    </physiologicalReaction>
</comment>
<keyword evidence="5 13" id="KW-0547">Nucleotide-binding</keyword>
<evidence type="ECO:0000259" key="16">
    <source>
        <dbReference type="Pfam" id="PF05770"/>
    </source>
</evidence>
<evidence type="ECO:0000256" key="14">
    <source>
        <dbReference type="PIRSR" id="PIRSR038186-1"/>
    </source>
</evidence>